<keyword evidence="4" id="KW-0378">Hydrolase</keyword>
<dbReference type="GO" id="GO:0004519">
    <property type="term" value="F:endonuclease activity"/>
    <property type="evidence" value="ECO:0007669"/>
    <property type="project" value="UniProtKB-KW"/>
</dbReference>
<dbReference type="EC" id="2.7.7.49" evidence="1"/>
<evidence type="ECO:0000256" key="5">
    <source>
        <dbReference type="ARBA" id="ARBA00022918"/>
    </source>
</evidence>
<dbReference type="InterPro" id="IPR051320">
    <property type="entry name" value="Viral_Replic_Matur_Polypro"/>
</dbReference>
<keyword evidence="3" id="KW-0540">Nuclease</keyword>
<dbReference type="EMBL" id="BGPR01035108">
    <property type="protein sequence ID" value="GBO09781.1"/>
    <property type="molecule type" value="Genomic_DNA"/>
</dbReference>
<dbReference type="Pfam" id="PF17919">
    <property type="entry name" value="RT_RNaseH_2"/>
    <property type="match status" value="1"/>
</dbReference>
<dbReference type="PANTHER" id="PTHR33064">
    <property type="entry name" value="POL PROTEIN"/>
    <property type="match status" value="1"/>
</dbReference>
<keyword evidence="4" id="KW-0255">Endonuclease</keyword>
<keyword evidence="8" id="KW-1185">Reference proteome</keyword>
<protein>
    <recommendedName>
        <fullName evidence="1">RNA-directed DNA polymerase</fullName>
        <ecNumber evidence="1">2.7.7.49</ecNumber>
    </recommendedName>
</protein>
<dbReference type="AlphaFoldDB" id="A0A4Y2UCP6"/>
<evidence type="ECO:0000256" key="3">
    <source>
        <dbReference type="ARBA" id="ARBA00022722"/>
    </source>
</evidence>
<dbReference type="FunFam" id="3.30.70.270:FF:000020">
    <property type="entry name" value="Transposon Tf2-6 polyprotein-like Protein"/>
    <property type="match status" value="1"/>
</dbReference>
<organism evidence="7 8">
    <name type="scientific">Araneus ventricosus</name>
    <name type="common">Orbweaver spider</name>
    <name type="synonym">Epeira ventricosa</name>
    <dbReference type="NCBI Taxonomy" id="182803"/>
    <lineage>
        <taxon>Eukaryota</taxon>
        <taxon>Metazoa</taxon>
        <taxon>Ecdysozoa</taxon>
        <taxon>Arthropoda</taxon>
        <taxon>Chelicerata</taxon>
        <taxon>Arachnida</taxon>
        <taxon>Araneae</taxon>
        <taxon>Araneomorphae</taxon>
        <taxon>Entelegynae</taxon>
        <taxon>Araneoidea</taxon>
        <taxon>Araneidae</taxon>
        <taxon>Araneus</taxon>
    </lineage>
</organism>
<feature type="domain" description="Reverse transcriptase/retrotransposon-derived protein RNase H-like" evidence="6">
    <location>
        <begin position="38"/>
        <end position="137"/>
    </location>
</feature>
<dbReference type="Proteomes" id="UP000499080">
    <property type="component" value="Unassembled WGS sequence"/>
</dbReference>
<dbReference type="PANTHER" id="PTHR33064:SF37">
    <property type="entry name" value="RIBONUCLEASE H"/>
    <property type="match status" value="1"/>
</dbReference>
<reference evidence="7 8" key="1">
    <citation type="journal article" date="2019" name="Sci. Rep.">
        <title>Orb-weaving spider Araneus ventricosus genome elucidates the spidroin gene catalogue.</title>
        <authorList>
            <person name="Kono N."/>
            <person name="Nakamura H."/>
            <person name="Ohtoshi R."/>
            <person name="Moran D.A.P."/>
            <person name="Shinohara A."/>
            <person name="Yoshida Y."/>
            <person name="Fujiwara M."/>
            <person name="Mori M."/>
            <person name="Tomita M."/>
            <person name="Arakawa K."/>
        </authorList>
    </citation>
    <scope>NUCLEOTIDE SEQUENCE [LARGE SCALE GENOMIC DNA]</scope>
</reference>
<dbReference type="FunFam" id="3.10.20.370:FF:000001">
    <property type="entry name" value="Retrovirus-related Pol polyprotein from transposon 17.6-like protein"/>
    <property type="match status" value="1"/>
</dbReference>
<evidence type="ECO:0000256" key="4">
    <source>
        <dbReference type="ARBA" id="ARBA00022759"/>
    </source>
</evidence>
<name>A0A4Y2UCP6_ARAVE</name>
<proteinExistence type="predicted"/>
<evidence type="ECO:0000313" key="8">
    <source>
        <dbReference type="Proteomes" id="UP000499080"/>
    </source>
</evidence>
<dbReference type="InterPro" id="IPR041577">
    <property type="entry name" value="RT_RNaseH_2"/>
</dbReference>
<keyword evidence="5" id="KW-0695">RNA-directed DNA polymerase</keyword>
<keyword evidence="2" id="KW-0548">Nucleotidyltransferase</keyword>
<dbReference type="OrthoDB" id="6427353at2759"/>
<gene>
    <name evidence="7" type="primary">POL_182</name>
    <name evidence="7" type="ORF">AVEN_45424_1</name>
</gene>
<accession>A0A4Y2UCP6</accession>
<keyword evidence="2" id="KW-0808">Transferase</keyword>
<dbReference type="Gene3D" id="3.30.70.270">
    <property type="match status" value="1"/>
</dbReference>
<comment type="caution">
    <text evidence="7">The sequence shown here is derived from an EMBL/GenBank/DDBJ whole genome shotgun (WGS) entry which is preliminary data.</text>
</comment>
<evidence type="ECO:0000259" key="6">
    <source>
        <dbReference type="Pfam" id="PF17919"/>
    </source>
</evidence>
<dbReference type="InterPro" id="IPR043502">
    <property type="entry name" value="DNA/RNA_pol_sf"/>
</dbReference>
<dbReference type="GO" id="GO:0003964">
    <property type="term" value="F:RNA-directed DNA polymerase activity"/>
    <property type="evidence" value="ECO:0007669"/>
    <property type="project" value="UniProtKB-KW"/>
</dbReference>
<evidence type="ECO:0000256" key="2">
    <source>
        <dbReference type="ARBA" id="ARBA00022695"/>
    </source>
</evidence>
<dbReference type="SUPFAM" id="SSF56672">
    <property type="entry name" value="DNA/RNA polymerases"/>
    <property type="match status" value="1"/>
</dbReference>
<sequence length="144" mass="16911">MLEVFLGCVNYYRKFIPDYGRRSIHMTNLTKENNKFIWSKEAEKEFNDLKKALVQRPCSSLPDMNRDFLIYIDASSSCLGGVLAQLDENDFPKPIAFASRKLKPNERIYSTTEREILSIVFTVGYFRPYLYGLKFTIYILIIQR</sequence>
<dbReference type="InterPro" id="IPR043128">
    <property type="entry name" value="Rev_trsase/Diguanyl_cyclase"/>
</dbReference>
<evidence type="ECO:0000313" key="7">
    <source>
        <dbReference type="EMBL" id="GBO09781.1"/>
    </source>
</evidence>
<evidence type="ECO:0000256" key="1">
    <source>
        <dbReference type="ARBA" id="ARBA00012493"/>
    </source>
</evidence>